<comment type="caution">
    <text evidence="1">The sequence shown here is derived from an EMBL/GenBank/DDBJ whole genome shotgun (WGS) entry which is preliminary data.</text>
</comment>
<name>A0ABM9GAG0_9BACL</name>
<keyword evidence="2" id="KW-1185">Reference proteome</keyword>
<proteinExistence type="predicted"/>
<sequence>MNRTNLTRTESIARLHTFLGHVTLPVPIRPAAIVAGLDELEVQEALKSNPFFVVYNREIMDRKEWLNMQQANTDVQEMSIIDADRQYREHGQVVVFHNGEPTETYYEEELIAL</sequence>
<evidence type="ECO:0000313" key="1">
    <source>
        <dbReference type="EMBL" id="CAH8248776.1"/>
    </source>
</evidence>
<protein>
    <submittedName>
        <fullName evidence="1">Uncharacterized protein</fullName>
    </submittedName>
</protein>
<gene>
    <name evidence="1" type="ORF">WJ0W_005960</name>
</gene>
<organism evidence="1 2">
    <name type="scientific">Paenibacillus melissococcoides</name>
    <dbReference type="NCBI Taxonomy" id="2912268"/>
    <lineage>
        <taxon>Bacteria</taxon>
        <taxon>Bacillati</taxon>
        <taxon>Bacillota</taxon>
        <taxon>Bacilli</taxon>
        <taxon>Bacillales</taxon>
        <taxon>Paenibacillaceae</taxon>
        <taxon>Paenibacillus</taxon>
    </lineage>
</organism>
<dbReference type="EMBL" id="CALYLO010000012">
    <property type="protein sequence ID" value="CAH8248776.1"/>
    <property type="molecule type" value="Genomic_DNA"/>
</dbReference>
<dbReference type="RefSeq" id="WP_261945014.1">
    <property type="nucleotide sequence ID" value="NZ_AP031286.1"/>
</dbReference>
<reference evidence="1" key="1">
    <citation type="submission" date="2022-06" db="EMBL/GenBank/DDBJ databases">
        <authorList>
            <person name="Dietemann V."/>
            <person name="Ory F."/>
            <person name="Dainat B."/>
            <person name="Oberhansli S."/>
        </authorList>
    </citation>
    <scope>NUCLEOTIDE SEQUENCE</scope>
    <source>
        <strain evidence="1">Ena-SAMPLE-TAB-26-04-2022-14:26:32:270-5432</strain>
    </source>
</reference>
<dbReference type="Proteomes" id="UP001154322">
    <property type="component" value="Unassembled WGS sequence"/>
</dbReference>
<accession>A0ABM9GAG0</accession>
<evidence type="ECO:0000313" key="2">
    <source>
        <dbReference type="Proteomes" id="UP001154322"/>
    </source>
</evidence>